<organism evidence="2 3">
    <name type="scientific">Ascaris lumbricoides</name>
    <name type="common">Giant roundworm</name>
    <dbReference type="NCBI Taxonomy" id="6252"/>
    <lineage>
        <taxon>Eukaryota</taxon>
        <taxon>Metazoa</taxon>
        <taxon>Ecdysozoa</taxon>
        <taxon>Nematoda</taxon>
        <taxon>Chromadorea</taxon>
        <taxon>Rhabditida</taxon>
        <taxon>Spirurina</taxon>
        <taxon>Ascaridomorpha</taxon>
        <taxon>Ascaridoidea</taxon>
        <taxon>Ascarididae</taxon>
        <taxon>Ascaris</taxon>
    </lineage>
</organism>
<feature type="compositionally biased region" description="Basic and acidic residues" evidence="1">
    <location>
        <begin position="550"/>
        <end position="572"/>
    </location>
</feature>
<dbReference type="AlphaFoldDB" id="A0A0M3I622"/>
<accession>A0A0M3I622</accession>
<name>A0A0M3I622_ASCLU</name>
<keyword evidence="2" id="KW-1185">Reference proteome</keyword>
<feature type="compositionally biased region" description="Acidic residues" evidence="1">
    <location>
        <begin position="707"/>
        <end position="717"/>
    </location>
</feature>
<feature type="region of interest" description="Disordered" evidence="1">
    <location>
        <begin position="519"/>
        <end position="538"/>
    </location>
</feature>
<feature type="compositionally biased region" description="Polar residues" evidence="1">
    <location>
        <begin position="580"/>
        <end position="594"/>
    </location>
</feature>
<feature type="region of interest" description="Disordered" evidence="1">
    <location>
        <begin position="249"/>
        <end position="399"/>
    </location>
</feature>
<feature type="compositionally biased region" description="Basic and acidic residues" evidence="1">
    <location>
        <begin position="304"/>
        <end position="315"/>
    </location>
</feature>
<feature type="compositionally biased region" description="Polar residues" evidence="1">
    <location>
        <begin position="362"/>
        <end position="374"/>
    </location>
</feature>
<evidence type="ECO:0000256" key="1">
    <source>
        <dbReference type="SAM" id="MobiDB-lite"/>
    </source>
</evidence>
<proteinExistence type="predicted"/>
<evidence type="ECO:0000313" key="3">
    <source>
        <dbReference type="WBParaSite" id="ALUE_0001244901-mRNA-1"/>
    </source>
</evidence>
<feature type="region of interest" description="Disordered" evidence="1">
    <location>
        <begin position="480"/>
        <end position="505"/>
    </location>
</feature>
<dbReference type="Proteomes" id="UP000036681">
    <property type="component" value="Unplaced"/>
</dbReference>
<feature type="region of interest" description="Disordered" evidence="1">
    <location>
        <begin position="406"/>
        <end position="425"/>
    </location>
</feature>
<dbReference type="WBParaSite" id="ALUE_0001244901-mRNA-1">
    <property type="protein sequence ID" value="ALUE_0001244901-mRNA-1"/>
    <property type="gene ID" value="ALUE_0001244901"/>
</dbReference>
<feature type="region of interest" description="Disordered" evidence="1">
    <location>
        <begin position="39"/>
        <end position="127"/>
    </location>
</feature>
<feature type="compositionally biased region" description="Polar residues" evidence="1">
    <location>
        <begin position="41"/>
        <end position="51"/>
    </location>
</feature>
<sequence length="748" mass="82369">MRTSFAFGSSTPRQFSHLSAITPELRVYDVKIRPKVDKRSYTTPVISSARSKTVPATARISRTLPPKPQKAKRRSEDEEDEIASEPDFVQDRQADFVQSIKKQWHAEQSAKKRRPKENGASSVKRTTVREERHVIRTTTSEGGKIKKEVESVKQSSPNHISTVEDEVTDLSVEAAHPCIVPQTFSTAASDLVAESMPAVRPLNDSSEVVVIYSESTPEGRLGGFLGELADKAAELTDAATNQVEKALTKMATDDRYHATSEEGGTKSESGGTEVRKNGELGEKSNTFTQKDAKLEVHASLNAPSDDRNDGRKNLLEGEENTPVQLDISKKVPSSEGSALPMSNSPQPISPESKAKLVLVTESRAQSDFQYSLEQNPEDLRQPAEHSPNIAKSSPAHSEGAYSIESMHSSEGTHQHHDSLHALDEGSLSVYEGTKRSSEEITRSMHESIYSADGTHSMHGNVHSTEGIHSLREEINSPHPGAELIRTNASPTDDVRSSQEAAHSQREQILTMHHDLPQTKDIQSLGNDDHISNGGTRSFHESIHSTREDIHPHHFNSHSEEDVHSSHSKEKRSSFTAEGLDSSSQAISKKGCSSDSEMDKEITSGSVEYSSTHSSSHLTHSPSHHMEPLQAERPSSGYVLESEYQSERRSPDHGSYFVQSSRFEMSETRGSIDDSPADESRAYCIASGRKSSEEATRIEDDDASLKEGDEEEDMEEEEVPHVALLHTVFLASRMLEGVCELSKTRNGEI</sequence>
<feature type="compositionally biased region" description="Basic and acidic residues" evidence="1">
    <location>
        <begin position="410"/>
        <end position="423"/>
    </location>
</feature>
<feature type="compositionally biased region" description="Basic and acidic residues" evidence="1">
    <location>
        <begin position="689"/>
        <end position="706"/>
    </location>
</feature>
<evidence type="ECO:0000313" key="2">
    <source>
        <dbReference type="Proteomes" id="UP000036681"/>
    </source>
</evidence>
<feature type="compositionally biased region" description="Basic and acidic residues" evidence="1">
    <location>
        <begin position="251"/>
        <end position="265"/>
    </location>
</feature>
<feature type="region of interest" description="Disordered" evidence="1">
    <location>
        <begin position="550"/>
        <end position="718"/>
    </location>
</feature>
<feature type="compositionally biased region" description="Low complexity" evidence="1">
    <location>
        <begin position="602"/>
        <end position="620"/>
    </location>
</feature>
<reference evidence="3" key="1">
    <citation type="submission" date="2017-02" db="UniProtKB">
        <authorList>
            <consortium name="WormBaseParasite"/>
        </authorList>
    </citation>
    <scope>IDENTIFICATION</scope>
</reference>
<feature type="compositionally biased region" description="Polar residues" evidence="1">
    <location>
        <begin position="334"/>
        <end position="346"/>
    </location>
</feature>
<protein>
    <submittedName>
        <fullName evidence="3">ANK_REP_REGION domain-containing protein</fullName>
    </submittedName>
</protein>
<feature type="compositionally biased region" description="Basic and acidic residues" evidence="1">
    <location>
        <begin position="273"/>
        <end position="282"/>
    </location>
</feature>